<dbReference type="AlphaFoldDB" id="A0A940MN01"/>
<proteinExistence type="predicted"/>
<name>A0A940MN01_9RHOB</name>
<dbReference type="InterPro" id="IPR015797">
    <property type="entry name" value="NUDIX_hydrolase-like_dom_sf"/>
</dbReference>
<reference evidence="1" key="1">
    <citation type="submission" date="2021-03" db="EMBL/GenBank/DDBJ databases">
        <title>Sagittula salina sp. nov. strain M10.9X isolated from the marine waste.</title>
        <authorList>
            <person name="Satari L."/>
            <person name="Molina-Menor E."/>
            <person name="Vidal-Verdu A."/>
            <person name="Pascual J."/>
            <person name="Pereto J."/>
            <person name="Porcar M."/>
        </authorList>
    </citation>
    <scope>NUCLEOTIDE SEQUENCE</scope>
    <source>
        <strain evidence="1">M10.9X</strain>
    </source>
</reference>
<dbReference type="Gene3D" id="3.90.79.10">
    <property type="entry name" value="Nucleoside Triphosphate Pyrophosphohydrolase"/>
    <property type="match status" value="1"/>
</dbReference>
<sequence>MTVGHTHGIGHFTPESVRDQDEWRHLAAFCARYGAEAVPCNPRIGGHVTGSACLLSPGGDAKLLTHHRKRDRWLQPDGHCHGLADARATALREAEEDSALSGLRLLREDVSDIDIHVIPAMPRDSVRPHYDVRYLVQAASHTVTVSGQSHAPIRGPLPALARYTTAPARPAGLSKPCSHPERPAWRAFPNQVKLLLYVGKSA</sequence>
<comment type="caution">
    <text evidence="1">The sequence shown here is derived from an EMBL/GenBank/DDBJ whole genome shotgun (WGS) entry which is preliminary data.</text>
</comment>
<dbReference type="SUPFAM" id="SSF55811">
    <property type="entry name" value="Nudix"/>
    <property type="match status" value="1"/>
</dbReference>
<keyword evidence="1" id="KW-0378">Hydrolase</keyword>
<dbReference type="Proteomes" id="UP000675940">
    <property type="component" value="Unassembled WGS sequence"/>
</dbReference>
<dbReference type="GO" id="GO:0016787">
    <property type="term" value="F:hydrolase activity"/>
    <property type="evidence" value="ECO:0007669"/>
    <property type="project" value="UniProtKB-KW"/>
</dbReference>
<evidence type="ECO:0000313" key="1">
    <source>
        <dbReference type="EMBL" id="MBP0481747.1"/>
    </source>
</evidence>
<protein>
    <submittedName>
        <fullName evidence="1">NUDIX hydrolase</fullName>
    </submittedName>
</protein>
<gene>
    <name evidence="1" type="ORF">J5474_04480</name>
</gene>
<organism evidence="1 2">
    <name type="scientific">Sagittula salina</name>
    <dbReference type="NCBI Taxonomy" id="2820268"/>
    <lineage>
        <taxon>Bacteria</taxon>
        <taxon>Pseudomonadati</taxon>
        <taxon>Pseudomonadota</taxon>
        <taxon>Alphaproteobacteria</taxon>
        <taxon>Rhodobacterales</taxon>
        <taxon>Roseobacteraceae</taxon>
        <taxon>Sagittula</taxon>
    </lineage>
</organism>
<dbReference type="RefSeq" id="WP_209359613.1">
    <property type="nucleotide sequence ID" value="NZ_JAGISH010000002.1"/>
</dbReference>
<dbReference type="EMBL" id="JAGISH010000002">
    <property type="protein sequence ID" value="MBP0481747.1"/>
    <property type="molecule type" value="Genomic_DNA"/>
</dbReference>
<evidence type="ECO:0000313" key="2">
    <source>
        <dbReference type="Proteomes" id="UP000675940"/>
    </source>
</evidence>
<accession>A0A940MN01</accession>
<keyword evidence="2" id="KW-1185">Reference proteome</keyword>